<keyword evidence="9" id="KW-0456">Lyase</keyword>
<protein>
    <recommendedName>
        <fullName evidence="6">3-isopropylmalate dehydratase</fullName>
        <ecNumber evidence="6">4.2.1.33</ecNumber>
    </recommendedName>
</protein>
<evidence type="ECO:0000256" key="10">
    <source>
        <dbReference type="ARBA" id="ARBA00023304"/>
    </source>
</evidence>
<evidence type="ECO:0000256" key="3">
    <source>
        <dbReference type="ARBA" id="ARBA00004729"/>
    </source>
</evidence>
<evidence type="ECO:0000256" key="4">
    <source>
        <dbReference type="ARBA" id="ARBA00009845"/>
    </source>
</evidence>
<evidence type="ECO:0000259" key="11">
    <source>
        <dbReference type="Pfam" id="PF00694"/>
    </source>
</evidence>
<evidence type="ECO:0000256" key="1">
    <source>
        <dbReference type="ARBA" id="ARBA00000491"/>
    </source>
</evidence>
<gene>
    <name evidence="12" type="primary">leuD_1</name>
    <name evidence="12" type="ORF">HORIV_08670</name>
</gene>
<dbReference type="PANTHER" id="PTHR43345:SF5">
    <property type="entry name" value="3-ISOPROPYLMALATE DEHYDRATASE SMALL SUBUNIT"/>
    <property type="match status" value="1"/>
</dbReference>
<reference evidence="13" key="1">
    <citation type="journal article" date="2019" name="Microbiol. Resour. Announc.">
        <title>Complete Genome Sequence of Halomonas olivaria, a Moderately Halophilic Bacterium Isolated from Olive Processing Effluents, Obtained by Nanopore Sequencing.</title>
        <authorList>
            <person name="Nagata S."/>
            <person name="Ii K.M."/>
            <person name="Tsukimi T."/>
            <person name="Miura M.C."/>
            <person name="Galipon J."/>
            <person name="Arakawa K."/>
        </authorList>
    </citation>
    <scope>NUCLEOTIDE SEQUENCE [LARGE SCALE GENOMIC DNA]</scope>
    <source>
        <strain evidence="13">TYRC17</strain>
    </source>
</reference>
<evidence type="ECO:0000256" key="5">
    <source>
        <dbReference type="ARBA" id="ARBA00011271"/>
    </source>
</evidence>
<evidence type="ECO:0000313" key="13">
    <source>
        <dbReference type="Proteomes" id="UP000289555"/>
    </source>
</evidence>
<dbReference type="Proteomes" id="UP000289555">
    <property type="component" value="Chromosome"/>
</dbReference>
<comment type="function">
    <text evidence="2">Catalyzes the isomerization between 2-isopropylmalate and 3-isopropylmalate, via the formation of 2-isopropylmaleate.</text>
</comment>
<comment type="subunit">
    <text evidence="5">Heterodimer of LeuC and LeuD.</text>
</comment>
<feature type="domain" description="Aconitase A/isopropylmalate dehydratase small subunit swivel" evidence="11">
    <location>
        <begin position="11"/>
        <end position="122"/>
    </location>
</feature>
<keyword evidence="13" id="KW-1185">Reference proteome</keyword>
<comment type="pathway">
    <text evidence="3">Amino-acid biosynthesis; L-leucine biosynthesis; L-leucine from 3-methyl-2-oxobutanoate: step 2/4.</text>
</comment>
<accession>A0ABM7GDH6</accession>
<dbReference type="InterPro" id="IPR000573">
    <property type="entry name" value="AconitaseA/IPMdHydase_ssu_swvl"/>
</dbReference>
<dbReference type="PANTHER" id="PTHR43345">
    <property type="entry name" value="3-ISOPROPYLMALATE DEHYDRATASE SMALL SUBUNIT 2-RELATED-RELATED"/>
    <property type="match status" value="1"/>
</dbReference>
<evidence type="ECO:0000256" key="2">
    <source>
        <dbReference type="ARBA" id="ARBA00002695"/>
    </source>
</evidence>
<dbReference type="EC" id="4.2.1.33" evidence="6"/>
<name>A0ABM7GDH6_9GAMM</name>
<dbReference type="EMBL" id="AP019416">
    <property type="protein sequence ID" value="BBI48446.1"/>
    <property type="molecule type" value="Genomic_DNA"/>
</dbReference>
<dbReference type="InterPro" id="IPR004431">
    <property type="entry name" value="3-IsopropMal_deHydase_ssu"/>
</dbReference>
<comment type="similarity">
    <text evidence="4">Belongs to the LeuD family. LeuD type 1 subfamily.</text>
</comment>
<dbReference type="Pfam" id="PF00694">
    <property type="entry name" value="Aconitase_C"/>
    <property type="match status" value="1"/>
</dbReference>
<dbReference type="InterPro" id="IPR050075">
    <property type="entry name" value="LeuD"/>
</dbReference>
<evidence type="ECO:0000256" key="6">
    <source>
        <dbReference type="ARBA" id="ARBA00011998"/>
    </source>
</evidence>
<dbReference type="NCBIfam" id="TIGR00171">
    <property type="entry name" value="leuD"/>
    <property type="match status" value="1"/>
</dbReference>
<dbReference type="Gene3D" id="3.20.19.10">
    <property type="entry name" value="Aconitase, domain 4"/>
    <property type="match status" value="1"/>
</dbReference>
<dbReference type="InterPro" id="IPR033940">
    <property type="entry name" value="IPMI_Swivel"/>
</dbReference>
<sequence>MQPITVLNTLGVALAAANVDTDQLIPARFMKEPRSVGYGQFLLYDVRHDEHGTPDAEFILHRPRAKDAEVMVSRRNFGAGSSREAAVYALVDYGFRCVVAPSFGDIFASNAVNNGLLPAVVEEEDAERLLAGLGDAPAAIYVDLEKQVIRVAEVEVSFAINPVWRTKLLNGWDDIDMTRQHADTITEFAAHYAAQFPGRWRSHQRAPLSVKGSGSDAIPRVNFHKNSTHAYSRRL</sequence>
<dbReference type="SUPFAM" id="SSF52016">
    <property type="entry name" value="LeuD/IlvD-like"/>
    <property type="match status" value="1"/>
</dbReference>
<evidence type="ECO:0000256" key="8">
    <source>
        <dbReference type="ARBA" id="ARBA00022605"/>
    </source>
</evidence>
<dbReference type="InterPro" id="IPR015928">
    <property type="entry name" value="Aconitase/3IPM_dehydase_swvl"/>
</dbReference>
<dbReference type="NCBIfam" id="NF002458">
    <property type="entry name" value="PRK01641.1"/>
    <property type="match status" value="1"/>
</dbReference>
<keyword evidence="10" id="KW-0100">Branched-chain amino acid biosynthesis</keyword>
<dbReference type="CDD" id="cd01577">
    <property type="entry name" value="IPMI_Swivel"/>
    <property type="match status" value="1"/>
</dbReference>
<evidence type="ECO:0000313" key="12">
    <source>
        <dbReference type="EMBL" id="BBI48446.1"/>
    </source>
</evidence>
<organism evidence="12 13">
    <name type="scientific">Vreelandella olivaria</name>
    <dbReference type="NCBI Taxonomy" id="390919"/>
    <lineage>
        <taxon>Bacteria</taxon>
        <taxon>Pseudomonadati</taxon>
        <taxon>Pseudomonadota</taxon>
        <taxon>Gammaproteobacteria</taxon>
        <taxon>Oceanospirillales</taxon>
        <taxon>Halomonadaceae</taxon>
        <taxon>Vreelandella</taxon>
    </lineage>
</organism>
<keyword evidence="8" id="KW-0028">Amino-acid biosynthesis</keyword>
<evidence type="ECO:0000256" key="9">
    <source>
        <dbReference type="ARBA" id="ARBA00023239"/>
    </source>
</evidence>
<keyword evidence="7" id="KW-0432">Leucine biosynthesis</keyword>
<proteinExistence type="inferred from homology"/>
<evidence type="ECO:0000256" key="7">
    <source>
        <dbReference type="ARBA" id="ARBA00022430"/>
    </source>
</evidence>
<comment type="catalytic activity">
    <reaction evidence="1">
        <text>(2R,3S)-3-isopropylmalate = (2S)-2-isopropylmalate</text>
        <dbReference type="Rhea" id="RHEA:32287"/>
        <dbReference type="ChEBI" id="CHEBI:1178"/>
        <dbReference type="ChEBI" id="CHEBI:35121"/>
        <dbReference type="EC" id="4.2.1.33"/>
    </reaction>
</comment>